<dbReference type="SFLD" id="SFLDS00029">
    <property type="entry name" value="Radical_SAM"/>
    <property type="match status" value="1"/>
</dbReference>
<evidence type="ECO:0000313" key="8">
    <source>
        <dbReference type="EMBL" id="WEU40197.1"/>
    </source>
</evidence>
<organism evidence="8 9">
    <name type="scientific">Odinarchaeota yellowstonii (strain LCB_4)</name>
    <dbReference type="NCBI Taxonomy" id="1841599"/>
    <lineage>
        <taxon>Archaea</taxon>
        <taxon>Promethearchaeati</taxon>
        <taxon>Candidatus Odinarchaeota</taxon>
        <taxon>Candidatus Odinarchaeia</taxon>
        <taxon>Candidatus Odinarchaeales</taxon>
        <taxon>Candidatus Odinarchaeaceae</taxon>
        <taxon>Candidatus Odinarchaeum</taxon>
    </lineage>
</organism>
<feature type="domain" description="Radical SAM core" evidence="7">
    <location>
        <begin position="109"/>
        <end position="324"/>
    </location>
</feature>
<gene>
    <name evidence="8" type="ORF">OdinLCB4_006935</name>
</gene>
<keyword evidence="3" id="KW-0949">S-adenosyl-L-methionine</keyword>
<dbReference type="Proteomes" id="UP000186851">
    <property type="component" value="Chromosome"/>
</dbReference>
<keyword evidence="5" id="KW-0408">Iron</keyword>
<dbReference type="SFLD" id="SFLDF00385">
    <property type="entry name" value="7_8-dihydro-6-hydroxymethylpte"/>
    <property type="match status" value="1"/>
</dbReference>
<dbReference type="GO" id="GO:0051539">
    <property type="term" value="F:4 iron, 4 sulfur cluster binding"/>
    <property type="evidence" value="ECO:0007669"/>
    <property type="project" value="UniProtKB-KW"/>
</dbReference>
<dbReference type="KEGG" id="oyw:OdinLCB4_006935"/>
<dbReference type="InterPro" id="IPR056488">
    <property type="entry name" value="Zn_ribbon_HMPTM"/>
</dbReference>
<protein>
    <submittedName>
        <fullName evidence="8">Radical SAM protein</fullName>
    </submittedName>
</protein>
<dbReference type="NCBIfam" id="NF045702">
    <property type="entry name" value="rSAM_GDGT_ether"/>
    <property type="match status" value="1"/>
</dbReference>
<name>A0AAF0IBR3_ODILC</name>
<keyword evidence="2" id="KW-0004">4Fe-4S</keyword>
<dbReference type="PROSITE" id="PS01305">
    <property type="entry name" value="MOAA_NIFB_PQQE"/>
    <property type="match status" value="1"/>
</dbReference>
<dbReference type="InterPro" id="IPR058240">
    <property type="entry name" value="rSAM_sf"/>
</dbReference>
<keyword evidence="4" id="KW-0479">Metal-binding</keyword>
<sequence>MTGKKTSAAPAALKEGETVLDLTESICPECWINGVYKILPAKIISRDGKVYITRSCEVHGDIEEIYWSSVDLYLKSRKYAQDGCGIGNPYNQSDNPVCPLSCGFCKIHLSGPALANLVVTNRCDLNCWYCFFFAEKAGYVFEPSIEEIRRMVRNFRSVTPVPGLAVQITGGEPSLRDDIIEVIKVIREEGVRHIQFNTDGLRLAMDKEFAKQIREAGVNTVYLSFDGVSPETNPKNHWEVPFAVQNCREANRMGIVFVPTVIKSVNDHDLGNIIKVAARNIDVVRGVNFQPVSLTGRITRAERDKLRVTSTDVIARIEEQTDGQITKNDWYTVPCVGAVSRIISAITKRPQINFTNHFACGLATYIFLDGGKYVPIPQFIDVEGFFEYLAEKADELERGKSKYWVGLKLLYKLKTFIDNEKKPKDLKITRMLLRVIMQHDYSALGDFHIKTLFLGMMHFMDLYNYDVNRVKRCNIIYLSPDDRLIPFCAFNTLSMMYRDVIQPKYGLSIEEWEAKTGRKLKEGYYKRDIKALTSSEIYKKFYELA</sequence>
<dbReference type="SFLD" id="SFLDG01067">
    <property type="entry name" value="SPASM/twitch_domain_containing"/>
    <property type="match status" value="1"/>
</dbReference>
<proteinExistence type="predicted"/>
<accession>A0AAF0IBR3</accession>
<dbReference type="PROSITE" id="PS51918">
    <property type="entry name" value="RADICAL_SAM"/>
    <property type="match status" value="1"/>
</dbReference>
<comment type="cofactor">
    <cofactor evidence="1">
        <name>[4Fe-4S] cluster</name>
        <dbReference type="ChEBI" id="CHEBI:49883"/>
    </cofactor>
</comment>
<evidence type="ECO:0000259" key="7">
    <source>
        <dbReference type="PROSITE" id="PS51918"/>
    </source>
</evidence>
<dbReference type="CDD" id="cd01335">
    <property type="entry name" value="Radical_SAM"/>
    <property type="match status" value="1"/>
</dbReference>
<dbReference type="InterPro" id="IPR013785">
    <property type="entry name" value="Aldolase_TIM"/>
</dbReference>
<dbReference type="Pfam" id="PF04055">
    <property type="entry name" value="Radical_SAM"/>
    <property type="match status" value="1"/>
</dbReference>
<keyword evidence="6" id="KW-0411">Iron-sulfur</keyword>
<dbReference type="SMART" id="SM00729">
    <property type="entry name" value="Elp3"/>
    <property type="match status" value="1"/>
</dbReference>
<dbReference type="SFLD" id="SFLDG01100">
    <property type="entry name" value="methyltransferase_(Class_D)"/>
    <property type="match status" value="1"/>
</dbReference>
<dbReference type="Pfam" id="PF23545">
    <property type="entry name" value="Zn_ribbon_HMPTM"/>
    <property type="match status" value="1"/>
</dbReference>
<evidence type="ECO:0000256" key="3">
    <source>
        <dbReference type="ARBA" id="ARBA00022691"/>
    </source>
</evidence>
<dbReference type="EMBL" id="CP091871">
    <property type="protein sequence ID" value="WEU40197.1"/>
    <property type="molecule type" value="Genomic_DNA"/>
</dbReference>
<evidence type="ECO:0000313" key="9">
    <source>
        <dbReference type="Proteomes" id="UP000186851"/>
    </source>
</evidence>
<evidence type="ECO:0000256" key="4">
    <source>
        <dbReference type="ARBA" id="ARBA00022723"/>
    </source>
</evidence>
<reference evidence="8" key="2">
    <citation type="journal article" date="2022" name="Nat. Microbiol.">
        <title>A closed Candidatus Odinarchaeum chromosome exposes Asgard archaeal viruses.</title>
        <authorList>
            <person name="Tamarit D."/>
            <person name="Caceres E.F."/>
            <person name="Krupovic M."/>
            <person name="Nijland R."/>
            <person name="Eme L."/>
            <person name="Robinson N.P."/>
            <person name="Ettema T.J.G."/>
        </authorList>
    </citation>
    <scope>NUCLEOTIDE SEQUENCE</scope>
    <source>
        <strain evidence="8">LCB_4</strain>
    </source>
</reference>
<dbReference type="InterPro" id="IPR034471">
    <property type="entry name" value="GDGT/MA_synthase"/>
</dbReference>
<dbReference type="PANTHER" id="PTHR43306:SF1">
    <property type="entry name" value="7,8-DIHYDRO-6-HYDROXYMETHYLPTERIN DIMETHYLTRANSFERASE"/>
    <property type="match status" value="1"/>
</dbReference>
<reference evidence="8" key="1">
    <citation type="journal article" date="2017" name="Nature">
        <title>Asgard archaea illuminate the origin of eukaryotic cellular complexity.</title>
        <authorList>
            <person name="Zaremba-Niedzwiedzka K."/>
            <person name="Caceres E.F."/>
            <person name="Saw J.H."/>
            <person name="Backstrom D."/>
            <person name="Juzokaite L."/>
            <person name="Vancaester E."/>
            <person name="Seitz K.W."/>
            <person name="Anantharaman K."/>
            <person name="Starnawski P."/>
            <person name="Kjeldsen K.U."/>
            <person name="Scott M.B."/>
            <person name="Nunoura T."/>
            <person name="Banfield J.F."/>
            <person name="Schramm A."/>
            <person name="Baker B.J."/>
            <person name="Spang A."/>
            <person name="Ettema T.J.G."/>
        </authorList>
    </citation>
    <scope>NUCLEOTIDE SEQUENCE</scope>
    <source>
        <strain evidence="8">LCB_4</strain>
    </source>
</reference>
<dbReference type="InterPro" id="IPR007197">
    <property type="entry name" value="rSAM"/>
</dbReference>
<evidence type="ECO:0000256" key="1">
    <source>
        <dbReference type="ARBA" id="ARBA00001966"/>
    </source>
</evidence>
<dbReference type="GO" id="GO:0008168">
    <property type="term" value="F:methyltransferase activity"/>
    <property type="evidence" value="ECO:0007669"/>
    <property type="project" value="InterPro"/>
</dbReference>
<evidence type="ECO:0000256" key="5">
    <source>
        <dbReference type="ARBA" id="ARBA00023004"/>
    </source>
</evidence>
<dbReference type="Gene3D" id="3.20.20.70">
    <property type="entry name" value="Aldolase class I"/>
    <property type="match status" value="1"/>
</dbReference>
<dbReference type="InterPro" id="IPR034474">
    <property type="entry name" value="Methyltransferase_Class_D"/>
</dbReference>
<evidence type="ECO:0000256" key="6">
    <source>
        <dbReference type="ARBA" id="ARBA00023014"/>
    </source>
</evidence>
<dbReference type="GO" id="GO:0032324">
    <property type="term" value="P:molybdopterin cofactor biosynthetic process"/>
    <property type="evidence" value="ECO:0007669"/>
    <property type="project" value="UniProtKB-ARBA"/>
</dbReference>
<dbReference type="AlphaFoldDB" id="A0AAF0IBR3"/>
<dbReference type="InterPro" id="IPR006638">
    <property type="entry name" value="Elp3/MiaA/NifB-like_rSAM"/>
</dbReference>
<evidence type="ECO:0000256" key="2">
    <source>
        <dbReference type="ARBA" id="ARBA00022485"/>
    </source>
</evidence>
<dbReference type="InterPro" id="IPR000385">
    <property type="entry name" value="MoaA_NifB_PqqE_Fe-S-bd_CS"/>
</dbReference>
<dbReference type="SUPFAM" id="SSF102114">
    <property type="entry name" value="Radical SAM enzymes"/>
    <property type="match status" value="1"/>
</dbReference>
<dbReference type="GO" id="GO:0046872">
    <property type="term" value="F:metal ion binding"/>
    <property type="evidence" value="ECO:0007669"/>
    <property type="project" value="UniProtKB-KW"/>
</dbReference>
<dbReference type="PANTHER" id="PTHR43306">
    <property type="entry name" value="7,8-DIHYDRO-6-HYDROXYMETHYLPTERIN DIMETHYLTRANSFERASE"/>
    <property type="match status" value="1"/>
</dbReference>